<accession>A0ACD5U3T2</accession>
<reference evidence="1" key="1">
    <citation type="submission" date="2021-05" db="EMBL/GenBank/DDBJ databases">
        <authorList>
            <person name="Scholz U."/>
            <person name="Mascher M."/>
            <person name="Fiebig A."/>
        </authorList>
    </citation>
    <scope>NUCLEOTIDE SEQUENCE [LARGE SCALE GENOMIC DNA]</scope>
</reference>
<sequence>MKKKGGRNFLGFMVKEEKEENRGSVEFQVFSFTNKIRRLAFTFGITQNIFFIRKKSMNTFGKTSMFASLFGKEK</sequence>
<evidence type="ECO:0000313" key="1">
    <source>
        <dbReference type="EnsemblPlants" id="AVESA.00010b.r2.1DG0172360.1.CDS.1"/>
    </source>
</evidence>
<reference evidence="1" key="2">
    <citation type="submission" date="2025-09" db="UniProtKB">
        <authorList>
            <consortium name="EnsemblPlants"/>
        </authorList>
    </citation>
    <scope>IDENTIFICATION</scope>
</reference>
<organism evidence="1 2">
    <name type="scientific">Avena sativa</name>
    <name type="common">Oat</name>
    <dbReference type="NCBI Taxonomy" id="4498"/>
    <lineage>
        <taxon>Eukaryota</taxon>
        <taxon>Viridiplantae</taxon>
        <taxon>Streptophyta</taxon>
        <taxon>Embryophyta</taxon>
        <taxon>Tracheophyta</taxon>
        <taxon>Spermatophyta</taxon>
        <taxon>Magnoliopsida</taxon>
        <taxon>Liliopsida</taxon>
        <taxon>Poales</taxon>
        <taxon>Poaceae</taxon>
        <taxon>BOP clade</taxon>
        <taxon>Pooideae</taxon>
        <taxon>Poodae</taxon>
        <taxon>Poeae</taxon>
        <taxon>Poeae Chloroplast Group 1 (Aveneae type)</taxon>
        <taxon>Aveninae</taxon>
        <taxon>Avena</taxon>
    </lineage>
</organism>
<evidence type="ECO:0000313" key="2">
    <source>
        <dbReference type="Proteomes" id="UP001732700"/>
    </source>
</evidence>
<keyword evidence="2" id="KW-1185">Reference proteome</keyword>
<dbReference type="EnsemblPlants" id="AVESA.00010b.r2.1DG0172360.1">
    <property type="protein sequence ID" value="AVESA.00010b.r2.1DG0172360.1.CDS.1"/>
    <property type="gene ID" value="AVESA.00010b.r2.1DG0172360"/>
</dbReference>
<dbReference type="Proteomes" id="UP001732700">
    <property type="component" value="Chromosome 1D"/>
</dbReference>
<name>A0ACD5U3T2_AVESA</name>
<protein>
    <submittedName>
        <fullName evidence="1">Uncharacterized protein</fullName>
    </submittedName>
</protein>
<proteinExistence type="predicted"/>